<protein>
    <submittedName>
        <fullName evidence="2">Alpha/beta hydrolase</fullName>
    </submittedName>
</protein>
<name>A0ABQ1GA52_9SPHN</name>
<dbReference type="RefSeq" id="WP_188445522.1">
    <property type="nucleotide sequence ID" value="NZ_BMDW01000003.1"/>
</dbReference>
<accession>A0ABQ1GA52</accession>
<dbReference type="PANTHER" id="PTHR12277">
    <property type="entry name" value="ALPHA/BETA HYDROLASE DOMAIN-CONTAINING PROTEIN"/>
    <property type="match status" value="1"/>
</dbReference>
<comment type="caution">
    <text evidence="2">The sequence shown here is derived from an EMBL/GenBank/DDBJ whole genome shotgun (WGS) entry which is preliminary data.</text>
</comment>
<evidence type="ECO:0000259" key="1">
    <source>
        <dbReference type="Pfam" id="PF12146"/>
    </source>
</evidence>
<organism evidence="2 3">
    <name type="scientific">Sphingomonas psychrolutea</name>
    <dbReference type="NCBI Taxonomy" id="1259676"/>
    <lineage>
        <taxon>Bacteria</taxon>
        <taxon>Pseudomonadati</taxon>
        <taxon>Pseudomonadota</taxon>
        <taxon>Alphaproteobacteria</taxon>
        <taxon>Sphingomonadales</taxon>
        <taxon>Sphingomonadaceae</taxon>
        <taxon>Sphingomonas</taxon>
    </lineage>
</organism>
<dbReference type="EMBL" id="BMDW01000003">
    <property type="protein sequence ID" value="GGA39720.1"/>
    <property type="molecule type" value="Genomic_DNA"/>
</dbReference>
<dbReference type="Gene3D" id="3.40.50.1820">
    <property type="entry name" value="alpha/beta hydrolase"/>
    <property type="match status" value="1"/>
</dbReference>
<reference evidence="3" key="1">
    <citation type="journal article" date="2019" name="Int. J. Syst. Evol. Microbiol.">
        <title>The Global Catalogue of Microorganisms (GCM) 10K type strain sequencing project: providing services to taxonomists for standard genome sequencing and annotation.</title>
        <authorList>
            <consortium name="The Broad Institute Genomics Platform"/>
            <consortium name="The Broad Institute Genome Sequencing Center for Infectious Disease"/>
            <person name="Wu L."/>
            <person name="Ma J."/>
        </authorList>
    </citation>
    <scope>NUCLEOTIDE SEQUENCE [LARGE SCALE GENOMIC DNA]</scope>
    <source>
        <strain evidence="3">CGMCC 1.10106</strain>
    </source>
</reference>
<sequence length="289" mass="29893">MKRLGTGFRGMAALSAALIVVAGTTPVLGQSIHDRIYPAPTVPIATAPLPVGATRVTVTTTDALAITGTEVAAQPGKPTLLVFHGNGSSAMGTLAWFAPLIAQGYGIVAAEYRGYSGNPGRAGEAGLARDADAFYAEARRLAGRGRVIVVGHSLGGGVAFGLATRQKLDALVTIGTFTGLRAMVPKIARAFISDRYDNLAAVPTLDEPLFIIHGTADETVPPQMGNALHNAAIDAKRAGFSLVIRGADHHPDGKTIAALIDVIAAHLDHPGAAPLPLPETVTLYRFTQD</sequence>
<dbReference type="Pfam" id="PF12146">
    <property type="entry name" value="Hydrolase_4"/>
    <property type="match status" value="1"/>
</dbReference>
<dbReference type="InterPro" id="IPR029058">
    <property type="entry name" value="AB_hydrolase_fold"/>
</dbReference>
<dbReference type="Proteomes" id="UP000618591">
    <property type="component" value="Unassembled WGS sequence"/>
</dbReference>
<dbReference type="SUPFAM" id="SSF53474">
    <property type="entry name" value="alpha/beta-Hydrolases"/>
    <property type="match status" value="1"/>
</dbReference>
<dbReference type="InterPro" id="IPR022742">
    <property type="entry name" value="Hydrolase_4"/>
</dbReference>
<feature type="domain" description="Serine aminopeptidase S33" evidence="1">
    <location>
        <begin position="77"/>
        <end position="190"/>
    </location>
</feature>
<evidence type="ECO:0000313" key="3">
    <source>
        <dbReference type="Proteomes" id="UP000618591"/>
    </source>
</evidence>
<keyword evidence="3" id="KW-1185">Reference proteome</keyword>
<dbReference type="GO" id="GO:0016787">
    <property type="term" value="F:hydrolase activity"/>
    <property type="evidence" value="ECO:0007669"/>
    <property type="project" value="UniProtKB-KW"/>
</dbReference>
<keyword evidence="2" id="KW-0378">Hydrolase</keyword>
<gene>
    <name evidence="2" type="ORF">GCM10011395_07510</name>
</gene>
<evidence type="ECO:0000313" key="2">
    <source>
        <dbReference type="EMBL" id="GGA39720.1"/>
    </source>
</evidence>
<proteinExistence type="predicted"/>